<evidence type="ECO:0000313" key="2">
    <source>
        <dbReference type="EMBL" id="KAK9934815.1"/>
    </source>
</evidence>
<reference evidence="2 3" key="1">
    <citation type="journal article" date="2023" name="G3 (Bethesda)">
        <title>A chromosome-length genome assembly and annotation of blackberry (Rubus argutus, cv. 'Hillquist').</title>
        <authorList>
            <person name="Bruna T."/>
            <person name="Aryal R."/>
            <person name="Dudchenko O."/>
            <person name="Sargent D.J."/>
            <person name="Mead D."/>
            <person name="Buti M."/>
            <person name="Cavallini A."/>
            <person name="Hytonen T."/>
            <person name="Andres J."/>
            <person name="Pham M."/>
            <person name="Weisz D."/>
            <person name="Mascagni F."/>
            <person name="Usai G."/>
            <person name="Natali L."/>
            <person name="Bassil N."/>
            <person name="Fernandez G.E."/>
            <person name="Lomsadze A."/>
            <person name="Armour M."/>
            <person name="Olukolu B."/>
            <person name="Poorten T."/>
            <person name="Britton C."/>
            <person name="Davik J."/>
            <person name="Ashrafi H."/>
            <person name="Aiden E.L."/>
            <person name="Borodovsky M."/>
            <person name="Worthington M."/>
        </authorList>
    </citation>
    <scope>NUCLEOTIDE SEQUENCE [LARGE SCALE GENOMIC DNA]</scope>
    <source>
        <strain evidence="2">PI 553951</strain>
    </source>
</reference>
<proteinExistence type="predicted"/>
<keyword evidence="3" id="KW-1185">Reference proteome</keyword>
<comment type="caution">
    <text evidence="2">The sequence shown here is derived from an EMBL/GenBank/DDBJ whole genome shotgun (WGS) entry which is preliminary data.</text>
</comment>
<name>A0AAW1XGC2_RUBAR</name>
<evidence type="ECO:0000313" key="3">
    <source>
        <dbReference type="Proteomes" id="UP001457282"/>
    </source>
</evidence>
<organism evidence="2 3">
    <name type="scientific">Rubus argutus</name>
    <name type="common">Southern blackberry</name>
    <dbReference type="NCBI Taxonomy" id="59490"/>
    <lineage>
        <taxon>Eukaryota</taxon>
        <taxon>Viridiplantae</taxon>
        <taxon>Streptophyta</taxon>
        <taxon>Embryophyta</taxon>
        <taxon>Tracheophyta</taxon>
        <taxon>Spermatophyta</taxon>
        <taxon>Magnoliopsida</taxon>
        <taxon>eudicotyledons</taxon>
        <taxon>Gunneridae</taxon>
        <taxon>Pentapetalae</taxon>
        <taxon>rosids</taxon>
        <taxon>fabids</taxon>
        <taxon>Rosales</taxon>
        <taxon>Rosaceae</taxon>
        <taxon>Rosoideae</taxon>
        <taxon>Rosoideae incertae sedis</taxon>
        <taxon>Rubus</taxon>
    </lineage>
</organism>
<dbReference type="EMBL" id="JBEDUW010000004">
    <property type="protein sequence ID" value="KAK9934815.1"/>
    <property type="molecule type" value="Genomic_DNA"/>
</dbReference>
<accession>A0AAW1XGC2</accession>
<feature type="region of interest" description="Disordered" evidence="1">
    <location>
        <begin position="1"/>
        <end position="20"/>
    </location>
</feature>
<sequence length="80" mass="8944">MVKKKNDVRDSKRTARDLPLATSHCESENLVPAGDRIWKPELLPRTAADSSVVLTSAQPLELGFSKTQSLHARHRFLHAI</sequence>
<feature type="compositionally biased region" description="Basic and acidic residues" evidence="1">
    <location>
        <begin position="1"/>
        <end position="16"/>
    </location>
</feature>
<dbReference type="Proteomes" id="UP001457282">
    <property type="component" value="Unassembled WGS sequence"/>
</dbReference>
<evidence type="ECO:0000256" key="1">
    <source>
        <dbReference type="SAM" id="MobiDB-lite"/>
    </source>
</evidence>
<protein>
    <submittedName>
        <fullName evidence="2">Uncharacterized protein</fullName>
    </submittedName>
</protein>
<gene>
    <name evidence="2" type="ORF">M0R45_021944</name>
</gene>
<dbReference type="AlphaFoldDB" id="A0AAW1XGC2"/>